<dbReference type="InterPro" id="IPR037523">
    <property type="entry name" value="VOC_core"/>
</dbReference>
<organism evidence="2 3">
    <name type="scientific">Dyella lutea</name>
    <dbReference type="NCBI Taxonomy" id="2950441"/>
    <lineage>
        <taxon>Bacteria</taxon>
        <taxon>Pseudomonadati</taxon>
        <taxon>Pseudomonadota</taxon>
        <taxon>Gammaproteobacteria</taxon>
        <taxon>Lysobacterales</taxon>
        <taxon>Rhodanobacteraceae</taxon>
        <taxon>Dyella</taxon>
    </lineage>
</organism>
<dbReference type="Pfam" id="PF00903">
    <property type="entry name" value="Glyoxalase"/>
    <property type="match status" value="1"/>
</dbReference>
<dbReference type="InterPro" id="IPR029068">
    <property type="entry name" value="Glyas_Bleomycin-R_OHBP_Dase"/>
</dbReference>
<evidence type="ECO:0000313" key="3">
    <source>
        <dbReference type="Proteomes" id="UP001204615"/>
    </source>
</evidence>
<proteinExistence type="predicted"/>
<reference evidence="2 3" key="1">
    <citation type="submission" date="2022-06" db="EMBL/GenBank/DDBJ databases">
        <title>Dyella sp. Sa strain:Sa Genome sequencing.</title>
        <authorList>
            <person name="Park S."/>
        </authorList>
    </citation>
    <scope>NUCLEOTIDE SEQUENCE [LARGE SCALE GENOMIC DNA]</scope>
    <source>
        <strain evidence="2 3">Sa</strain>
    </source>
</reference>
<dbReference type="SUPFAM" id="SSF54593">
    <property type="entry name" value="Glyoxalase/Bleomycin resistance protein/Dihydroxybiphenyl dioxygenase"/>
    <property type="match status" value="1"/>
</dbReference>
<gene>
    <name evidence="2" type="ORF">NC595_17170</name>
</gene>
<protein>
    <recommendedName>
        <fullName evidence="1">VOC domain-containing protein</fullName>
    </recommendedName>
</protein>
<keyword evidence="3" id="KW-1185">Reference proteome</keyword>
<dbReference type="Proteomes" id="UP001204615">
    <property type="component" value="Unassembled WGS sequence"/>
</dbReference>
<feature type="domain" description="VOC" evidence="1">
    <location>
        <begin position="6"/>
        <end position="121"/>
    </location>
</feature>
<evidence type="ECO:0000313" key="2">
    <source>
        <dbReference type="EMBL" id="MCP1375782.1"/>
    </source>
</evidence>
<dbReference type="EMBL" id="JAMZEK010000004">
    <property type="protein sequence ID" value="MCP1375782.1"/>
    <property type="molecule type" value="Genomic_DNA"/>
</dbReference>
<dbReference type="InterPro" id="IPR004360">
    <property type="entry name" value="Glyas_Fos-R_dOase_dom"/>
</dbReference>
<accession>A0ABT1FHW4</accession>
<dbReference type="PROSITE" id="PS51819">
    <property type="entry name" value="VOC"/>
    <property type="match status" value="1"/>
</dbReference>
<sequence length="121" mass="13739">MDMLGQLSHIALTVRDPARTAALFSGIFNARAVRRQDEDGHDETFVRLGEVRFVWVKADVERPLTGDHVAFLVSPSTLYRVADRLIAIGHQYQWARSDTALYFSDFDNHVFELDNVGVECD</sequence>
<name>A0ABT1FHW4_9GAMM</name>
<dbReference type="Gene3D" id="3.10.180.10">
    <property type="entry name" value="2,3-Dihydroxybiphenyl 1,2-Dioxygenase, domain 1"/>
    <property type="match status" value="1"/>
</dbReference>
<dbReference type="RefSeq" id="WP_253568539.1">
    <property type="nucleotide sequence ID" value="NZ_JAMZEK010000004.1"/>
</dbReference>
<evidence type="ECO:0000259" key="1">
    <source>
        <dbReference type="PROSITE" id="PS51819"/>
    </source>
</evidence>
<comment type="caution">
    <text evidence="2">The sequence shown here is derived from an EMBL/GenBank/DDBJ whole genome shotgun (WGS) entry which is preliminary data.</text>
</comment>